<dbReference type="SUPFAM" id="SSF90123">
    <property type="entry name" value="ABC transporter transmembrane region"/>
    <property type="match status" value="1"/>
</dbReference>
<dbReference type="InterPro" id="IPR011527">
    <property type="entry name" value="ABC1_TM_dom"/>
</dbReference>
<dbReference type="PANTHER" id="PTHR43394:SF1">
    <property type="entry name" value="ATP-BINDING CASSETTE SUB-FAMILY B MEMBER 10, MITOCHONDRIAL"/>
    <property type="match status" value="1"/>
</dbReference>
<keyword evidence="8 12" id="KW-0472">Membrane</keyword>
<accession>A0A1C6W4S4</accession>
<evidence type="ECO:0000256" key="4">
    <source>
        <dbReference type="ARBA" id="ARBA00022692"/>
    </source>
</evidence>
<dbReference type="GO" id="GO:0005886">
    <property type="term" value="C:plasma membrane"/>
    <property type="evidence" value="ECO:0007669"/>
    <property type="project" value="UniProtKB-SubCell"/>
</dbReference>
<dbReference type="PANTHER" id="PTHR43394">
    <property type="entry name" value="ATP-DEPENDENT PERMEASE MDL1, MITOCHONDRIAL"/>
    <property type="match status" value="1"/>
</dbReference>
<feature type="transmembrane region" description="Helical" evidence="12">
    <location>
        <begin position="20"/>
        <end position="43"/>
    </location>
</feature>
<dbReference type="RefSeq" id="WP_091632309.1">
    <property type="nucleotide sequence ID" value="NZ_FMIC01000002.1"/>
</dbReference>
<dbReference type="GO" id="GO:0016887">
    <property type="term" value="F:ATP hydrolysis activity"/>
    <property type="evidence" value="ECO:0007669"/>
    <property type="project" value="InterPro"/>
</dbReference>
<dbReference type="PROSITE" id="PS50893">
    <property type="entry name" value="ABC_TRANSPORTER_2"/>
    <property type="match status" value="1"/>
</dbReference>
<feature type="transmembrane region" description="Helical" evidence="12">
    <location>
        <begin position="150"/>
        <end position="183"/>
    </location>
</feature>
<dbReference type="SUPFAM" id="SSF52540">
    <property type="entry name" value="P-loop containing nucleoside triphosphate hydrolases"/>
    <property type="match status" value="1"/>
</dbReference>
<dbReference type="InterPro" id="IPR036640">
    <property type="entry name" value="ABC1_TM_sf"/>
</dbReference>
<keyword evidence="2" id="KW-0813">Transport</keyword>
<dbReference type="GO" id="GO:0015421">
    <property type="term" value="F:ABC-type oligopeptide transporter activity"/>
    <property type="evidence" value="ECO:0007669"/>
    <property type="project" value="TreeGrafter"/>
</dbReference>
<sequence length="582" mass="63021">MKRSDSARRLTARLGAHRRLFVGLFLLGLTSVTLNVLGPALLGRATDLIVAGVTSDRGVPFSALARVLLLAAATYVLSAACWALQGRVTSRLIQQTVLRLRTDLAAKVNRLPIRYFDRQPRGEMLSRATNDVDNAAATLQQTISQITNSLLLCAGLLTMMIIISPLLASVITATVLVLVVLNIALSRRAQERFGARWATSGDLHAHVAEMYTGHATVVAFQQQGEALRGFRRLNDRLRADGLRAQTTSGLVTPAMTLLSNLGFVLIAVVGVARVAAGAVTIGEVQAFLQYSRQFNGPLTQLATLNAVIRSGLVSLDRIFELLDAPELDSRPSVAVQRTRPAGQLVFDRIRFGYDPATPVLRELDLTVAPGETLAMVGPSGGGKSTLVNLLLRFYDPDHGTIRLDGADLRALPREQVRSVVALVPQDVWLRHGTVAENIAYGQLDATRQQIEAAARAAHVDDIIRALPDGYDTVIEDGGYLSTGERQLVTIARAFLRDPAVLVLDEATSAVDSHTERLVRQAIRRLTHQRTAVIVAHRLATIRDADRIAVLNEGRIVESGDHAGLLALDGAYARLHRAQRTDG</sequence>
<keyword evidence="7 12" id="KW-1133">Transmembrane helix</keyword>
<keyword evidence="5" id="KW-0547">Nucleotide-binding</keyword>
<keyword evidence="6 15" id="KW-0067">ATP-binding</keyword>
<dbReference type="CDD" id="cd18547">
    <property type="entry name" value="ABC_6TM_Tm288_like"/>
    <property type="match status" value="1"/>
</dbReference>
<organism evidence="15 16">
    <name type="scientific">Micromonospora peucetia</name>
    <dbReference type="NCBI Taxonomy" id="47871"/>
    <lineage>
        <taxon>Bacteria</taxon>
        <taxon>Bacillati</taxon>
        <taxon>Actinomycetota</taxon>
        <taxon>Actinomycetes</taxon>
        <taxon>Micromonosporales</taxon>
        <taxon>Micromonosporaceae</taxon>
        <taxon>Micromonospora</taxon>
    </lineage>
</organism>
<evidence type="ECO:0000256" key="2">
    <source>
        <dbReference type="ARBA" id="ARBA00022448"/>
    </source>
</evidence>
<feature type="transmembrane region" description="Helical" evidence="12">
    <location>
        <begin position="63"/>
        <end position="84"/>
    </location>
</feature>
<dbReference type="Proteomes" id="UP000199343">
    <property type="component" value="Unassembled WGS sequence"/>
</dbReference>
<evidence type="ECO:0000256" key="10">
    <source>
        <dbReference type="ARBA" id="ARBA00061644"/>
    </source>
</evidence>
<dbReference type="GO" id="GO:0005524">
    <property type="term" value="F:ATP binding"/>
    <property type="evidence" value="ECO:0007669"/>
    <property type="project" value="UniProtKB-KW"/>
</dbReference>
<evidence type="ECO:0000313" key="15">
    <source>
        <dbReference type="EMBL" id="SCL73533.1"/>
    </source>
</evidence>
<evidence type="ECO:0000256" key="6">
    <source>
        <dbReference type="ARBA" id="ARBA00022840"/>
    </source>
</evidence>
<evidence type="ECO:0000256" key="12">
    <source>
        <dbReference type="SAM" id="Phobius"/>
    </source>
</evidence>
<keyword evidence="4 12" id="KW-0812">Transmembrane</keyword>
<dbReference type="SMART" id="SM00382">
    <property type="entry name" value="AAA"/>
    <property type="match status" value="1"/>
</dbReference>
<dbReference type="Pfam" id="PF00664">
    <property type="entry name" value="ABC_membrane"/>
    <property type="match status" value="1"/>
</dbReference>
<evidence type="ECO:0000256" key="5">
    <source>
        <dbReference type="ARBA" id="ARBA00022741"/>
    </source>
</evidence>
<dbReference type="FunFam" id="3.40.50.300:FF:000287">
    <property type="entry name" value="Multidrug ABC transporter ATP-binding protein"/>
    <property type="match status" value="1"/>
</dbReference>
<name>A0A1C6W4S4_9ACTN</name>
<protein>
    <recommendedName>
        <fullName evidence="11">Fatty acid ABC transporter ATP-binding/permease protein</fullName>
    </recommendedName>
</protein>
<dbReference type="InterPro" id="IPR003593">
    <property type="entry name" value="AAA+_ATPase"/>
</dbReference>
<evidence type="ECO:0000256" key="1">
    <source>
        <dbReference type="ARBA" id="ARBA00004651"/>
    </source>
</evidence>
<gene>
    <name evidence="15" type="ORF">GA0070608_5827</name>
</gene>
<evidence type="ECO:0000259" key="13">
    <source>
        <dbReference type="PROSITE" id="PS50893"/>
    </source>
</evidence>
<dbReference type="STRING" id="47871.GA0070608_5827"/>
<reference evidence="16" key="1">
    <citation type="submission" date="2016-06" db="EMBL/GenBank/DDBJ databases">
        <authorList>
            <person name="Varghese N."/>
            <person name="Submissions Spin"/>
        </authorList>
    </citation>
    <scope>NUCLEOTIDE SEQUENCE [LARGE SCALE GENOMIC DNA]</scope>
    <source>
        <strain evidence="16">DSM 43363</strain>
    </source>
</reference>
<comment type="function">
    <text evidence="9">ABC transporter involved in fatty acid import. Transmembrane domains (TMD) form a pore in the membrane and the ATP-binding domain (NBD) is responsible for energy generation.</text>
</comment>
<feature type="domain" description="ABC transporter" evidence="13">
    <location>
        <begin position="344"/>
        <end position="577"/>
    </location>
</feature>
<dbReference type="Gene3D" id="1.20.1560.10">
    <property type="entry name" value="ABC transporter type 1, transmembrane domain"/>
    <property type="match status" value="1"/>
</dbReference>
<evidence type="ECO:0000259" key="14">
    <source>
        <dbReference type="PROSITE" id="PS50929"/>
    </source>
</evidence>
<dbReference type="Pfam" id="PF00005">
    <property type="entry name" value="ABC_tran"/>
    <property type="match status" value="1"/>
</dbReference>
<dbReference type="Gene3D" id="3.40.50.300">
    <property type="entry name" value="P-loop containing nucleotide triphosphate hydrolases"/>
    <property type="match status" value="1"/>
</dbReference>
<dbReference type="InterPro" id="IPR027417">
    <property type="entry name" value="P-loop_NTPase"/>
</dbReference>
<evidence type="ECO:0000256" key="7">
    <source>
        <dbReference type="ARBA" id="ARBA00022989"/>
    </source>
</evidence>
<dbReference type="EMBL" id="FMIC01000002">
    <property type="protein sequence ID" value="SCL73533.1"/>
    <property type="molecule type" value="Genomic_DNA"/>
</dbReference>
<keyword evidence="3" id="KW-1003">Cell membrane</keyword>
<feature type="domain" description="ABC transmembrane type-1" evidence="14">
    <location>
        <begin position="22"/>
        <end position="310"/>
    </location>
</feature>
<dbReference type="PROSITE" id="PS50929">
    <property type="entry name" value="ABC_TM1F"/>
    <property type="match status" value="1"/>
</dbReference>
<evidence type="ECO:0000256" key="8">
    <source>
        <dbReference type="ARBA" id="ARBA00023136"/>
    </source>
</evidence>
<proteinExistence type="inferred from homology"/>
<comment type="subcellular location">
    <subcellularLocation>
        <location evidence="1">Cell membrane</location>
        <topology evidence="1">Multi-pass membrane protein</topology>
    </subcellularLocation>
</comment>
<dbReference type="InterPro" id="IPR039421">
    <property type="entry name" value="Type_1_exporter"/>
</dbReference>
<dbReference type="OrthoDB" id="9806127at2"/>
<dbReference type="AlphaFoldDB" id="A0A1C6W4S4"/>
<evidence type="ECO:0000256" key="11">
    <source>
        <dbReference type="ARBA" id="ARBA00071747"/>
    </source>
</evidence>
<comment type="similarity">
    <text evidence="10">Belongs to the ABC transporter superfamily. Lipid exporter (TC 3.A.1.106) family.</text>
</comment>
<evidence type="ECO:0000256" key="3">
    <source>
        <dbReference type="ARBA" id="ARBA00022475"/>
    </source>
</evidence>
<feature type="transmembrane region" description="Helical" evidence="12">
    <location>
        <begin position="261"/>
        <end position="282"/>
    </location>
</feature>
<evidence type="ECO:0000256" key="9">
    <source>
        <dbReference type="ARBA" id="ARBA00055053"/>
    </source>
</evidence>
<evidence type="ECO:0000313" key="16">
    <source>
        <dbReference type="Proteomes" id="UP000199343"/>
    </source>
</evidence>
<dbReference type="InterPro" id="IPR003439">
    <property type="entry name" value="ABC_transporter-like_ATP-bd"/>
</dbReference>
<dbReference type="FunFam" id="1.20.1560.10:FF:000011">
    <property type="entry name" value="Multidrug ABC transporter ATP-binding protein"/>
    <property type="match status" value="1"/>
</dbReference>